<dbReference type="PANTHER" id="PTHR22770:SF13">
    <property type="entry name" value="RING-TYPE DOMAIN-CONTAINING PROTEIN"/>
    <property type="match status" value="1"/>
</dbReference>
<keyword evidence="6" id="KW-0833">Ubl conjugation pathway</keyword>
<comment type="similarity">
    <text evidence="8">Belongs to the RBR family. RNF14 subfamily.</text>
</comment>
<evidence type="ECO:0000256" key="9">
    <source>
        <dbReference type="PROSITE-ProRule" id="PRU00175"/>
    </source>
</evidence>
<comment type="caution">
    <text evidence="13">The sequence shown here is derived from an EMBL/GenBank/DDBJ whole genome shotgun (WGS) entry which is preliminary data.</text>
</comment>
<dbReference type="InterPro" id="IPR051628">
    <property type="entry name" value="LUBAC_E3_Ligases"/>
</dbReference>
<dbReference type="PROSITE" id="PS51873">
    <property type="entry name" value="TRIAD"/>
    <property type="match status" value="1"/>
</dbReference>
<evidence type="ECO:0000256" key="6">
    <source>
        <dbReference type="ARBA" id="ARBA00022786"/>
    </source>
</evidence>
<dbReference type="Pfam" id="PF01485">
    <property type="entry name" value="IBR"/>
    <property type="match status" value="2"/>
</dbReference>
<keyword evidence="3" id="KW-0479">Metal-binding</keyword>
<gene>
    <name evidence="13" type="ORF">WJX81_008504</name>
</gene>
<evidence type="ECO:0008006" key="15">
    <source>
        <dbReference type="Google" id="ProtNLM"/>
    </source>
</evidence>
<evidence type="ECO:0000256" key="1">
    <source>
        <dbReference type="ARBA" id="ARBA00004906"/>
    </source>
</evidence>
<evidence type="ECO:0000256" key="8">
    <source>
        <dbReference type="ARBA" id="ARBA00044508"/>
    </source>
</evidence>
<dbReference type="GO" id="GO:0043161">
    <property type="term" value="P:proteasome-mediated ubiquitin-dependent protein catabolic process"/>
    <property type="evidence" value="ECO:0007669"/>
    <property type="project" value="TreeGrafter"/>
</dbReference>
<feature type="domain" description="RING-type" evidence="11">
    <location>
        <begin position="42"/>
        <end position="89"/>
    </location>
</feature>
<dbReference type="SMART" id="SM00647">
    <property type="entry name" value="IBR"/>
    <property type="match status" value="2"/>
</dbReference>
<dbReference type="CDD" id="cd20335">
    <property type="entry name" value="BRcat_RBR"/>
    <property type="match status" value="1"/>
</dbReference>
<keyword evidence="14" id="KW-1185">Reference proteome</keyword>
<evidence type="ECO:0000256" key="7">
    <source>
        <dbReference type="ARBA" id="ARBA00022833"/>
    </source>
</evidence>
<keyword evidence="4" id="KW-0677">Repeat</keyword>
<evidence type="ECO:0000256" key="3">
    <source>
        <dbReference type="ARBA" id="ARBA00022723"/>
    </source>
</evidence>
<accession>A0AAW1SKJ7</accession>
<feature type="domain" description="RING-type" evidence="12">
    <location>
        <begin position="38"/>
        <end position="305"/>
    </location>
</feature>
<dbReference type="GO" id="GO:0043130">
    <property type="term" value="F:ubiquitin binding"/>
    <property type="evidence" value="ECO:0007669"/>
    <property type="project" value="TreeGrafter"/>
</dbReference>
<dbReference type="PROSITE" id="PS50089">
    <property type="entry name" value="ZF_RING_2"/>
    <property type="match status" value="1"/>
</dbReference>
<dbReference type="GO" id="GO:0008270">
    <property type="term" value="F:zinc ion binding"/>
    <property type="evidence" value="ECO:0007669"/>
    <property type="project" value="UniProtKB-KW"/>
</dbReference>
<proteinExistence type="inferred from homology"/>
<keyword evidence="7" id="KW-0862">Zinc</keyword>
<dbReference type="Gene3D" id="1.20.120.1750">
    <property type="match status" value="1"/>
</dbReference>
<dbReference type="GO" id="GO:0097039">
    <property type="term" value="P:protein linear polyubiquitination"/>
    <property type="evidence" value="ECO:0007669"/>
    <property type="project" value="TreeGrafter"/>
</dbReference>
<keyword evidence="2" id="KW-0808">Transferase</keyword>
<dbReference type="AlphaFoldDB" id="A0AAW1SKJ7"/>
<evidence type="ECO:0000256" key="4">
    <source>
        <dbReference type="ARBA" id="ARBA00022737"/>
    </source>
</evidence>
<evidence type="ECO:0000259" key="11">
    <source>
        <dbReference type="PROSITE" id="PS50089"/>
    </source>
</evidence>
<dbReference type="SUPFAM" id="SSF57850">
    <property type="entry name" value="RING/U-box"/>
    <property type="match status" value="3"/>
</dbReference>
<dbReference type="InterPro" id="IPR001841">
    <property type="entry name" value="Znf_RING"/>
</dbReference>
<sequence>MDLTWSSSPSPPQQVQVAQEQEAPARAIPARPIPQLGKIFHCAICYDDHDRGDAFVVSQCRHLMCREAARSVALAAIKACQAPVLCPICAAKLDPPCALCQGRLSALKAAAAVAAAAEAAGGDGGSGGNRGEGAGGGGGDGGGDGPVEWCCSLDADLWLLLTEEEEAEYLARSVRAAAQRCADLVPCPAAGCEGLAVAGHGTRLVCNVCKHEWCSKCRVAWHTGVTCEERSAGELAADQGFAEYEKANKVVRCPTCGHGIEKVAGCNRVTCSVCRTNVCWLCGTKLSAHNPYQHFQQAGPCSNGIYDWPPRGVGAPDLDAVPAMHMRMRNPGELREAAERMARDVDALHERLRIPVDTDKDALHERLHIPVDVWGRGVPPFPGADGEAGPAAARGAAPARKPLPARVQARLERMAAAREAVRKRMRALPAHNAAAALPGGP</sequence>
<comment type="pathway">
    <text evidence="1">Protein modification; protein ubiquitination.</text>
</comment>
<reference evidence="13 14" key="1">
    <citation type="journal article" date="2024" name="Nat. Commun.">
        <title>Phylogenomics reveals the evolutionary origins of lichenization in chlorophyte algae.</title>
        <authorList>
            <person name="Puginier C."/>
            <person name="Libourel C."/>
            <person name="Otte J."/>
            <person name="Skaloud P."/>
            <person name="Haon M."/>
            <person name="Grisel S."/>
            <person name="Petersen M."/>
            <person name="Berrin J.G."/>
            <person name="Delaux P.M."/>
            <person name="Dal Grande F."/>
            <person name="Keller J."/>
        </authorList>
    </citation>
    <scope>NUCLEOTIDE SEQUENCE [LARGE SCALE GENOMIC DNA]</scope>
    <source>
        <strain evidence="13 14">SAG 245.80</strain>
    </source>
</reference>
<dbReference type="InterPro" id="IPR002867">
    <property type="entry name" value="IBR_dom"/>
</dbReference>
<evidence type="ECO:0000259" key="12">
    <source>
        <dbReference type="PROSITE" id="PS51873"/>
    </source>
</evidence>
<name>A0AAW1SKJ7_9CHLO</name>
<dbReference type="GO" id="GO:0004842">
    <property type="term" value="F:ubiquitin-protein transferase activity"/>
    <property type="evidence" value="ECO:0007669"/>
    <property type="project" value="TreeGrafter"/>
</dbReference>
<dbReference type="InterPro" id="IPR047548">
    <property type="entry name" value="Rcat_RBR_RNF14"/>
</dbReference>
<dbReference type="PANTHER" id="PTHR22770">
    <property type="entry name" value="UBIQUITIN CONJUGATING ENZYME 7 INTERACTING PROTEIN-RELATED"/>
    <property type="match status" value="1"/>
</dbReference>
<dbReference type="GO" id="GO:0000151">
    <property type="term" value="C:ubiquitin ligase complex"/>
    <property type="evidence" value="ECO:0007669"/>
    <property type="project" value="TreeGrafter"/>
</dbReference>
<dbReference type="Proteomes" id="UP001445335">
    <property type="component" value="Unassembled WGS sequence"/>
</dbReference>
<feature type="compositionally biased region" description="Gly residues" evidence="10">
    <location>
        <begin position="121"/>
        <end position="140"/>
    </location>
</feature>
<feature type="region of interest" description="Disordered" evidence="10">
    <location>
        <begin position="119"/>
        <end position="140"/>
    </location>
</feature>
<evidence type="ECO:0000256" key="2">
    <source>
        <dbReference type="ARBA" id="ARBA00022679"/>
    </source>
</evidence>
<keyword evidence="5 9" id="KW-0863">Zinc-finger</keyword>
<evidence type="ECO:0000256" key="5">
    <source>
        <dbReference type="ARBA" id="ARBA00022771"/>
    </source>
</evidence>
<dbReference type="SMART" id="SM00184">
    <property type="entry name" value="RING"/>
    <property type="match status" value="2"/>
</dbReference>
<evidence type="ECO:0000313" key="13">
    <source>
        <dbReference type="EMBL" id="KAK9846016.1"/>
    </source>
</evidence>
<evidence type="ECO:0000313" key="14">
    <source>
        <dbReference type="Proteomes" id="UP001445335"/>
    </source>
</evidence>
<protein>
    <recommendedName>
        <fullName evidence="15">RING-type domain-containing protein</fullName>
    </recommendedName>
</protein>
<dbReference type="InterPro" id="IPR044066">
    <property type="entry name" value="TRIAD_supradom"/>
</dbReference>
<evidence type="ECO:0000256" key="10">
    <source>
        <dbReference type="SAM" id="MobiDB-lite"/>
    </source>
</evidence>
<dbReference type="CDD" id="cd20354">
    <property type="entry name" value="Rcat_RBR_RNF14"/>
    <property type="match status" value="1"/>
</dbReference>
<organism evidence="13 14">
    <name type="scientific">Elliptochloris bilobata</name>
    <dbReference type="NCBI Taxonomy" id="381761"/>
    <lineage>
        <taxon>Eukaryota</taxon>
        <taxon>Viridiplantae</taxon>
        <taxon>Chlorophyta</taxon>
        <taxon>core chlorophytes</taxon>
        <taxon>Trebouxiophyceae</taxon>
        <taxon>Trebouxiophyceae incertae sedis</taxon>
        <taxon>Elliptochloris clade</taxon>
        <taxon>Elliptochloris</taxon>
    </lineage>
</organism>
<dbReference type="Gene3D" id="3.30.40.10">
    <property type="entry name" value="Zinc/RING finger domain, C3HC4 (zinc finger)"/>
    <property type="match status" value="1"/>
</dbReference>
<dbReference type="EMBL" id="JALJOU010000002">
    <property type="protein sequence ID" value="KAK9846016.1"/>
    <property type="molecule type" value="Genomic_DNA"/>
</dbReference>
<dbReference type="InterPro" id="IPR013083">
    <property type="entry name" value="Znf_RING/FYVE/PHD"/>
</dbReference>